<dbReference type="HOGENOM" id="CLU_098384_0_0_1"/>
<gene>
    <name evidence="2" type="ORF">PV05_08489</name>
</gene>
<proteinExistence type="predicted"/>
<dbReference type="AlphaFoldDB" id="A0A0D2BK76"/>
<evidence type="ECO:0000313" key="2">
    <source>
        <dbReference type="EMBL" id="KIW52876.1"/>
    </source>
</evidence>
<evidence type="ECO:0000313" key="3">
    <source>
        <dbReference type="Proteomes" id="UP000054342"/>
    </source>
</evidence>
<accession>A0A0D2BK76</accession>
<protein>
    <recommendedName>
        <fullName evidence="1">VOC domain-containing protein</fullName>
    </recommendedName>
</protein>
<dbReference type="SUPFAM" id="SSF54593">
    <property type="entry name" value="Glyoxalase/Bleomycin resistance protein/Dihydroxybiphenyl dioxygenase"/>
    <property type="match status" value="1"/>
</dbReference>
<dbReference type="Gene3D" id="3.10.180.10">
    <property type="entry name" value="2,3-Dihydroxybiphenyl 1,2-Dioxygenase, domain 1"/>
    <property type="match status" value="1"/>
</dbReference>
<evidence type="ECO:0000259" key="1">
    <source>
        <dbReference type="PROSITE" id="PS51819"/>
    </source>
</evidence>
<dbReference type="Pfam" id="PF00903">
    <property type="entry name" value="Glyoxalase"/>
    <property type="match status" value="1"/>
</dbReference>
<feature type="domain" description="VOC" evidence="1">
    <location>
        <begin position="25"/>
        <end position="142"/>
    </location>
</feature>
<name>A0A0D2BK76_9EURO</name>
<sequence>MSTPSDATSTDLNGNSHPKVVSPYKLAHVVLRTSQYKTMLGFYRTFLGASVPFDNGELGFLRYDDEHHRIAIAGLPNTEPKHPLSSGLWHIAFTFRTLEDLLTAYTQRKAHGILPKWCVNHGPTTSMYYLDPDGNQIETQIDNFEGLEGADAYMRSHSFEENPIGVDFDPDELVEMLKKGVDEDVIKRRIDAGPRDLKDLPAGIVPVA</sequence>
<reference evidence="2 3" key="1">
    <citation type="submission" date="2015-01" db="EMBL/GenBank/DDBJ databases">
        <title>The Genome Sequence of Exophiala xenobiotica CBS118157.</title>
        <authorList>
            <consortium name="The Broad Institute Genomics Platform"/>
            <person name="Cuomo C."/>
            <person name="de Hoog S."/>
            <person name="Gorbushina A."/>
            <person name="Stielow B."/>
            <person name="Teixiera M."/>
            <person name="Abouelleil A."/>
            <person name="Chapman S.B."/>
            <person name="Priest M."/>
            <person name="Young S.K."/>
            <person name="Wortman J."/>
            <person name="Nusbaum C."/>
            <person name="Birren B."/>
        </authorList>
    </citation>
    <scope>NUCLEOTIDE SEQUENCE [LARGE SCALE GENOMIC DNA]</scope>
    <source>
        <strain evidence="2 3">CBS 118157</strain>
    </source>
</reference>
<dbReference type="Proteomes" id="UP000054342">
    <property type="component" value="Unassembled WGS sequence"/>
</dbReference>
<dbReference type="PROSITE" id="PS51819">
    <property type="entry name" value="VOC"/>
    <property type="match status" value="1"/>
</dbReference>
<dbReference type="InterPro" id="IPR029068">
    <property type="entry name" value="Glyas_Bleomycin-R_OHBP_Dase"/>
</dbReference>
<dbReference type="InterPro" id="IPR037523">
    <property type="entry name" value="VOC_core"/>
</dbReference>
<organism evidence="2 3">
    <name type="scientific">Exophiala xenobiotica</name>
    <dbReference type="NCBI Taxonomy" id="348802"/>
    <lineage>
        <taxon>Eukaryota</taxon>
        <taxon>Fungi</taxon>
        <taxon>Dikarya</taxon>
        <taxon>Ascomycota</taxon>
        <taxon>Pezizomycotina</taxon>
        <taxon>Eurotiomycetes</taxon>
        <taxon>Chaetothyriomycetidae</taxon>
        <taxon>Chaetothyriales</taxon>
        <taxon>Herpotrichiellaceae</taxon>
        <taxon>Exophiala</taxon>
    </lineage>
</organism>
<dbReference type="GeneID" id="25330397"/>
<dbReference type="RefSeq" id="XP_013313460.1">
    <property type="nucleotide sequence ID" value="XM_013458006.1"/>
</dbReference>
<dbReference type="InterPro" id="IPR004360">
    <property type="entry name" value="Glyas_Fos-R_dOase_dom"/>
</dbReference>
<keyword evidence="3" id="KW-1185">Reference proteome</keyword>
<dbReference type="EMBL" id="KN847321">
    <property type="protein sequence ID" value="KIW52876.1"/>
    <property type="molecule type" value="Genomic_DNA"/>
</dbReference>
<dbReference type="OrthoDB" id="5371818at2759"/>